<dbReference type="EMBL" id="CP065738">
    <property type="protein sequence ID" value="QPT54651.1"/>
    <property type="molecule type" value="Genomic_DNA"/>
</dbReference>
<evidence type="ECO:0000256" key="8">
    <source>
        <dbReference type="SAM" id="Phobius"/>
    </source>
</evidence>
<feature type="transmembrane region" description="Helical" evidence="8">
    <location>
        <begin position="375"/>
        <end position="400"/>
    </location>
</feature>
<keyword evidence="7 8" id="KW-0472">Membrane</keyword>
<name>A0A7T3FAL8_9MICC</name>
<dbReference type="FunFam" id="1.20.1740.10:FF:000001">
    <property type="entry name" value="Amino acid permease"/>
    <property type="match status" value="1"/>
</dbReference>
<evidence type="ECO:0000313" key="10">
    <source>
        <dbReference type="EMBL" id="QPT54651.1"/>
    </source>
</evidence>
<evidence type="ECO:0000256" key="2">
    <source>
        <dbReference type="ARBA" id="ARBA00008583"/>
    </source>
</evidence>
<keyword evidence="3" id="KW-0813">Transport</keyword>
<keyword evidence="5" id="KW-0029">Amino-acid transport</keyword>
<comment type="subcellular location">
    <subcellularLocation>
        <location evidence="1">Membrane</location>
        <topology evidence="1">Multi-pass membrane protein</topology>
    </subcellularLocation>
</comment>
<evidence type="ECO:0000256" key="3">
    <source>
        <dbReference type="ARBA" id="ARBA00022448"/>
    </source>
</evidence>
<dbReference type="PROSITE" id="PS00218">
    <property type="entry name" value="AMINO_ACID_PERMEASE_1"/>
    <property type="match status" value="1"/>
</dbReference>
<reference evidence="10 11" key="1">
    <citation type="submission" date="2020-12" db="EMBL/GenBank/DDBJ databases">
        <title>FDA dAtabase for Regulatory Grade micrObial Sequences (FDA-ARGOS): Supporting development and validation of Infectious Disease Dx tests.</title>
        <authorList>
            <person name="Sproer C."/>
            <person name="Gronow S."/>
            <person name="Severitt S."/>
            <person name="Schroder I."/>
            <person name="Tallon L."/>
            <person name="Sadzewicz L."/>
            <person name="Zhao X."/>
            <person name="Boylan J."/>
            <person name="Ott S."/>
            <person name="Bowen H."/>
            <person name="Vavikolanu K."/>
            <person name="Mehta A."/>
            <person name="Aluvathingal J."/>
            <person name="Nadendla S."/>
            <person name="Lowell S."/>
            <person name="Myers T."/>
            <person name="Yan Y."/>
            <person name="Sichtig H."/>
        </authorList>
    </citation>
    <scope>NUCLEOTIDE SEQUENCE [LARGE SCALE GENOMIC DNA]</scope>
    <source>
        <strain evidence="10 11">FDAARGOS_864</strain>
    </source>
</reference>
<dbReference type="Gene3D" id="1.20.1740.10">
    <property type="entry name" value="Amino acid/polyamine transporter I"/>
    <property type="match status" value="1"/>
</dbReference>
<feature type="transmembrane region" description="Helical" evidence="8">
    <location>
        <begin position="59"/>
        <end position="79"/>
    </location>
</feature>
<keyword evidence="4 8" id="KW-0812">Transmembrane</keyword>
<dbReference type="PANTHER" id="PTHR43495:SF5">
    <property type="entry name" value="GAMMA-AMINOBUTYRIC ACID PERMEASE"/>
    <property type="match status" value="1"/>
</dbReference>
<evidence type="ECO:0000256" key="6">
    <source>
        <dbReference type="ARBA" id="ARBA00022989"/>
    </source>
</evidence>
<dbReference type="GO" id="GO:0016020">
    <property type="term" value="C:membrane"/>
    <property type="evidence" value="ECO:0007669"/>
    <property type="project" value="UniProtKB-SubCell"/>
</dbReference>
<organism evidence="10 11">
    <name type="scientific">Rothia kristinae</name>
    <dbReference type="NCBI Taxonomy" id="37923"/>
    <lineage>
        <taxon>Bacteria</taxon>
        <taxon>Bacillati</taxon>
        <taxon>Actinomycetota</taxon>
        <taxon>Actinomycetes</taxon>
        <taxon>Micrococcales</taxon>
        <taxon>Micrococcaceae</taxon>
        <taxon>Rothia</taxon>
    </lineage>
</organism>
<evidence type="ECO:0000256" key="1">
    <source>
        <dbReference type="ARBA" id="ARBA00004141"/>
    </source>
</evidence>
<proteinExistence type="inferred from homology"/>
<evidence type="ECO:0000313" key="11">
    <source>
        <dbReference type="Proteomes" id="UP000594975"/>
    </source>
</evidence>
<feature type="transmembrane region" description="Helical" evidence="8">
    <location>
        <begin position="348"/>
        <end position="369"/>
    </location>
</feature>
<dbReference type="InterPro" id="IPR004840">
    <property type="entry name" value="Amino_acid_permease_CS"/>
</dbReference>
<dbReference type="PANTHER" id="PTHR43495">
    <property type="entry name" value="GABA PERMEASE"/>
    <property type="match status" value="1"/>
</dbReference>
<feature type="transmembrane region" description="Helical" evidence="8">
    <location>
        <begin position="99"/>
        <end position="120"/>
    </location>
</feature>
<evidence type="ECO:0000256" key="4">
    <source>
        <dbReference type="ARBA" id="ARBA00022692"/>
    </source>
</evidence>
<feature type="transmembrane region" description="Helical" evidence="8">
    <location>
        <begin position="421"/>
        <end position="441"/>
    </location>
</feature>
<dbReference type="GO" id="GO:0055085">
    <property type="term" value="P:transmembrane transport"/>
    <property type="evidence" value="ECO:0007669"/>
    <property type="project" value="InterPro"/>
</dbReference>
<comment type="similarity">
    <text evidence="2">Belongs to the amino acid-polyamine-organocation (APC) superfamily. Amino acid transporter (AAT) (TC 2.A.3.1) family.</text>
</comment>
<feature type="transmembrane region" description="Helical" evidence="8">
    <location>
        <begin position="257"/>
        <end position="278"/>
    </location>
</feature>
<feature type="transmembrane region" description="Helical" evidence="8">
    <location>
        <begin position="140"/>
        <end position="162"/>
    </location>
</feature>
<dbReference type="GO" id="GO:0006865">
    <property type="term" value="P:amino acid transport"/>
    <property type="evidence" value="ECO:0007669"/>
    <property type="project" value="UniProtKB-KW"/>
</dbReference>
<protein>
    <submittedName>
        <fullName evidence="10">Amino acid permease</fullName>
    </submittedName>
</protein>
<evidence type="ECO:0000256" key="7">
    <source>
        <dbReference type="ARBA" id="ARBA00023136"/>
    </source>
</evidence>
<feature type="domain" description="Amino acid permease/ SLC12A" evidence="9">
    <location>
        <begin position="31"/>
        <end position="470"/>
    </location>
</feature>
<dbReference type="InterPro" id="IPR004841">
    <property type="entry name" value="AA-permease/SLC12A_dom"/>
</dbReference>
<dbReference type="AlphaFoldDB" id="A0A7T3FAL8"/>
<feature type="transmembrane region" description="Helical" evidence="8">
    <location>
        <begin position="214"/>
        <end position="236"/>
    </location>
</feature>
<evidence type="ECO:0000256" key="5">
    <source>
        <dbReference type="ARBA" id="ARBA00022970"/>
    </source>
</evidence>
<evidence type="ECO:0000259" key="9">
    <source>
        <dbReference type="Pfam" id="PF00324"/>
    </source>
</evidence>
<dbReference type="KEGG" id="rkr:I6G21_04845"/>
<feature type="transmembrane region" description="Helical" evidence="8">
    <location>
        <begin position="32"/>
        <end position="53"/>
    </location>
</feature>
<dbReference type="Proteomes" id="UP000594975">
    <property type="component" value="Chromosome"/>
</dbReference>
<keyword evidence="6 8" id="KW-1133">Transmembrane helix</keyword>
<gene>
    <name evidence="10" type="ORF">I6G21_04845</name>
</gene>
<dbReference type="Pfam" id="PF00324">
    <property type="entry name" value="AA_permease"/>
    <property type="match status" value="1"/>
</dbReference>
<dbReference type="PIRSF" id="PIRSF006060">
    <property type="entry name" value="AA_transporter"/>
    <property type="match status" value="1"/>
</dbReference>
<feature type="transmembrane region" description="Helical" evidence="8">
    <location>
        <begin position="306"/>
        <end position="328"/>
    </location>
</feature>
<accession>A0A7T3FAL8</accession>
<sequence length="486" mass="51181">MSDPVGPGEAAPEAAAPGEGTALHRGMTQRHLLMTSLGGVVGTGLFLSSGYTISQAGPAGTILAYGVGAVLVYLVMMCLGELSTAMPWTGSFHVYATRFLGPGTGFTVAVLYWLTWTVALGSEFTASGLIMQRWLPQVPVWVFSAASILLIVGINLCSVRIFGRTESWLAGVKVVAIVAFILLGAAAMVGLLPLHDGSAAPFFSELTADGWFPHGLPIVFTTMLAVNFAYSGTELIGVTAGEAQNPRQAVPRAIRAALWRLVVFFLGAITVIAALIPYREAGVVESPFVTVLQRIGVPYAADVMNLVILTAILSAANSGLYASTRMLWSLAQQGMVPRFLGVTTGRGVPVRATLVSLVGGLLALLSSVLAPGSVYLVLVSISGLAVMLVWVAICACQLVFRRRYLAAGGRLEDLPYRTPGYPVVPVLALVLTAASCVLIVLDPEQRPALFWTVPFVAICYLTWFLVGRARRRAETGSGEAGEAAVG</sequence>
<feature type="transmembrane region" description="Helical" evidence="8">
    <location>
        <begin position="174"/>
        <end position="194"/>
    </location>
</feature>
<feature type="transmembrane region" description="Helical" evidence="8">
    <location>
        <begin position="447"/>
        <end position="466"/>
    </location>
</feature>